<evidence type="ECO:0000313" key="2">
    <source>
        <dbReference type="Proteomes" id="UP001431199"/>
    </source>
</evidence>
<dbReference type="RefSeq" id="WP_117909566.1">
    <property type="nucleotide sequence ID" value="NZ_JAODBU010000007.1"/>
</dbReference>
<keyword evidence="2" id="KW-1185">Reference proteome</keyword>
<accession>A0ABT2M0T8</accession>
<protein>
    <submittedName>
        <fullName evidence="1">Uncharacterized protein</fullName>
    </submittedName>
</protein>
<gene>
    <name evidence="1" type="ORF">N5B56_08565</name>
</gene>
<sequence length="375" mass="43733">MRRLALLMIFSIVATMTFGCGKTEGEEKSTKEEVTTIQETEEPLETKDDKVDLLEYIDELKRVAYYFNMKESDSEKGNVEQHWKGNGIEINVIKGSSQKLHDYNYPDFQIIVTDNDEISVLGYSLGDEINYYMDPVVEKMGWDVNYDGRLDEKRSVVFTKVADDRILYVSFTSDDKDITQMEIYTDYKEVVNEVVQDKQKELYEKYEKTLYKLQSKDPNQNVEFAKIGNNYYPCMLVWSKESREMKLYYLNKKGKIAHTKAFQSMTYNQDGTVTLVNNIIGNTQIVVCQYKDEKLKVISRLVTDNSGNTKKYLINDNEVTEKEYNKVVNSYKRDNDRYRTYSYNGAEYSGYEDVSHALSALETKIQQIEQAEAEK</sequence>
<organism evidence="1 2">
    <name type="scientific">Eubacterium album</name>
    <dbReference type="NCBI Taxonomy" id="2978477"/>
    <lineage>
        <taxon>Bacteria</taxon>
        <taxon>Bacillati</taxon>
        <taxon>Bacillota</taxon>
        <taxon>Clostridia</taxon>
        <taxon>Eubacteriales</taxon>
        <taxon>Eubacteriaceae</taxon>
        <taxon>Eubacterium</taxon>
    </lineage>
</organism>
<proteinExistence type="predicted"/>
<comment type="caution">
    <text evidence="1">The sequence shown here is derived from an EMBL/GenBank/DDBJ whole genome shotgun (WGS) entry which is preliminary data.</text>
</comment>
<reference evidence="1" key="1">
    <citation type="submission" date="2022-09" db="EMBL/GenBank/DDBJ databases">
        <title>Eubacterium sp. LFL-14 isolated from human feces.</title>
        <authorList>
            <person name="Liu F."/>
        </authorList>
    </citation>
    <scope>NUCLEOTIDE SEQUENCE</scope>
    <source>
        <strain evidence="1">LFL-14</strain>
    </source>
</reference>
<dbReference type="EMBL" id="JAODBU010000007">
    <property type="protein sequence ID" value="MCT7399132.1"/>
    <property type="molecule type" value="Genomic_DNA"/>
</dbReference>
<dbReference type="PROSITE" id="PS51257">
    <property type="entry name" value="PROKAR_LIPOPROTEIN"/>
    <property type="match status" value="1"/>
</dbReference>
<name>A0ABT2M0T8_9FIRM</name>
<dbReference type="Proteomes" id="UP001431199">
    <property type="component" value="Unassembled WGS sequence"/>
</dbReference>
<evidence type="ECO:0000313" key="1">
    <source>
        <dbReference type="EMBL" id="MCT7399132.1"/>
    </source>
</evidence>